<dbReference type="Gene3D" id="2.60.40.1120">
    <property type="entry name" value="Carboxypeptidase-like, regulatory domain"/>
    <property type="match status" value="1"/>
</dbReference>
<sequence>MFIYPHTILLWSLLFAWLFEPLWLTVNAQALLPSEVQTVDVTNDVVVNLALPNGLVLSGSVRTERGDPVALGTLTARSTTGMFAASIQGGDSSYRIALPAGTYDLNLSIPFLDADETEIPTFVYMASDVVAGLGITADTTQDLVVPNLPDLGTVTGFVTLRDAVPTTGALRFVSTDGTTFSIVLFEDFYTARLPLNTYNVSAALTFTEAAGATSPRTTAKVIVDPDAVTVNDDPMIYDVALPATVDLSGTVLDGVGAPLAPARVVATAAEADITVPSEIDFSCRPEAAFSLVPIPVSGSAFLYHDMGEGSTAGTYHMPLPIGAYRLGVTLGLDLQPGMVPTLVELDTSPHSIIHIFMSEVALTTDVAQNLAVPDLPPVVMVSGLVTDTLGQPVANAAVVAMTSALVGVSNTVRFLAEVQTQDDGSYRLPVLSGTSYAIKACPPGLR</sequence>
<reference evidence="1 2" key="1">
    <citation type="journal article" date="2014" name="Nature">
        <title>An environmental bacterial taxon with a large and distinct metabolic repertoire.</title>
        <authorList>
            <person name="Wilson M.C."/>
            <person name="Mori T."/>
            <person name="Ruckert C."/>
            <person name="Uria A.R."/>
            <person name="Helf M.J."/>
            <person name="Takada K."/>
            <person name="Gernert C."/>
            <person name="Steffens U.A."/>
            <person name="Heycke N."/>
            <person name="Schmitt S."/>
            <person name="Rinke C."/>
            <person name="Helfrich E.J."/>
            <person name="Brachmann A.O."/>
            <person name="Gurgui C."/>
            <person name="Wakimoto T."/>
            <person name="Kracht M."/>
            <person name="Crusemann M."/>
            <person name="Hentschel U."/>
            <person name="Abe I."/>
            <person name="Matsunaga S."/>
            <person name="Kalinowski J."/>
            <person name="Takeyama H."/>
            <person name="Piel J."/>
        </authorList>
    </citation>
    <scope>NUCLEOTIDE SEQUENCE [LARGE SCALE GENOMIC DNA]</scope>
    <source>
        <strain evidence="2">TSY2</strain>
    </source>
</reference>
<protein>
    <recommendedName>
        <fullName evidence="3">Carboxypeptidase regulatory-like domain-containing protein</fullName>
    </recommendedName>
</protein>
<organism evidence="1 2">
    <name type="scientific">Candidatus Entotheonella gemina</name>
    <dbReference type="NCBI Taxonomy" id="1429439"/>
    <lineage>
        <taxon>Bacteria</taxon>
        <taxon>Pseudomonadati</taxon>
        <taxon>Nitrospinota/Tectimicrobiota group</taxon>
        <taxon>Candidatus Tectimicrobiota</taxon>
        <taxon>Candidatus Entotheonellia</taxon>
        <taxon>Candidatus Entotheonellales</taxon>
        <taxon>Candidatus Entotheonellaceae</taxon>
        <taxon>Candidatus Entotheonella</taxon>
    </lineage>
</organism>
<dbReference type="EMBL" id="AZHX01000995">
    <property type="protein sequence ID" value="ETX05275.1"/>
    <property type="molecule type" value="Genomic_DNA"/>
</dbReference>
<dbReference type="Proteomes" id="UP000019140">
    <property type="component" value="Unassembled WGS sequence"/>
</dbReference>
<name>W4M517_9BACT</name>
<dbReference type="HOGENOM" id="CLU_610707_0_0_7"/>
<proteinExistence type="predicted"/>
<evidence type="ECO:0000313" key="1">
    <source>
        <dbReference type="EMBL" id="ETX05275.1"/>
    </source>
</evidence>
<dbReference type="SUPFAM" id="SSF49464">
    <property type="entry name" value="Carboxypeptidase regulatory domain-like"/>
    <property type="match status" value="1"/>
</dbReference>
<gene>
    <name evidence="1" type="ORF">ETSY2_23935</name>
</gene>
<comment type="caution">
    <text evidence="1">The sequence shown here is derived from an EMBL/GenBank/DDBJ whole genome shotgun (WGS) entry which is preliminary data.</text>
</comment>
<dbReference type="AlphaFoldDB" id="W4M517"/>
<accession>W4M517</accession>
<evidence type="ECO:0008006" key="3">
    <source>
        <dbReference type="Google" id="ProtNLM"/>
    </source>
</evidence>
<keyword evidence="2" id="KW-1185">Reference proteome</keyword>
<evidence type="ECO:0000313" key="2">
    <source>
        <dbReference type="Proteomes" id="UP000019140"/>
    </source>
</evidence>
<dbReference type="InterPro" id="IPR008969">
    <property type="entry name" value="CarboxyPept-like_regulatory"/>
</dbReference>